<evidence type="ECO:0000256" key="3">
    <source>
        <dbReference type="ARBA" id="ARBA00022692"/>
    </source>
</evidence>
<dbReference type="InterPro" id="IPR002797">
    <property type="entry name" value="Polysacc_synth"/>
</dbReference>
<evidence type="ECO:0000313" key="8">
    <source>
        <dbReference type="Proteomes" id="UP000289734"/>
    </source>
</evidence>
<sequence>MKRIRLIKNNKHFQNFSIYGIGQFFNLLTPLIVAPYIISICGEEGFGKVGIGLSFVFILTVLVDFASGINGVKEISVHRNNPKKIQKTAITLFSIKLISLIVVILFSTLIIFYIPFLYQEKKLLFLSLIILVSQAINPTWFLQGIEKFKMISFITISSKLLYIILILLQIKKQEDYVFVNLYFGLSVIIANIFCLYWLVKNHFLVLVTPKRQDIILIFKRDYKLTFSQLLLSLQQYSPILLIGYFGNNMLAGQYKIIEQIIMIFRTYLQVIFNFIYPRVCFLIAQNKENGMKKWFYFNGLNFVLILFCSIFLFVYAQEILTYFNASDSLNLSFYLKIAAFIPLLIALNIPLQQLVLAYNFQKKYVNTTILTAVVLLASIVFFFNQWQLTGVFMALLLAEVFVVVLYIKILRNHLIIRKNEI</sequence>
<dbReference type="PANTHER" id="PTHR30250:SF11">
    <property type="entry name" value="O-ANTIGEN TRANSPORTER-RELATED"/>
    <property type="match status" value="1"/>
</dbReference>
<feature type="transmembrane region" description="Helical" evidence="6">
    <location>
        <begin position="50"/>
        <end position="72"/>
    </location>
</feature>
<dbReference type="Pfam" id="PF01943">
    <property type="entry name" value="Polysacc_synt"/>
    <property type="match status" value="1"/>
</dbReference>
<reference evidence="8" key="1">
    <citation type="submission" date="2019-01" db="EMBL/GenBank/DDBJ databases">
        <title>Cytophagaceae bacterium strain CAR-16.</title>
        <authorList>
            <person name="Chen W.-M."/>
        </authorList>
    </citation>
    <scope>NUCLEOTIDE SEQUENCE [LARGE SCALE GENOMIC DNA]</scope>
    <source>
        <strain evidence="8">ICH-30</strain>
    </source>
</reference>
<accession>A0A4Q1KVD1</accession>
<comment type="subcellular location">
    <subcellularLocation>
        <location evidence="1">Cell membrane</location>
        <topology evidence="1">Multi-pass membrane protein</topology>
    </subcellularLocation>
</comment>
<protein>
    <recommendedName>
        <fullName evidence="9">Flippase</fullName>
    </recommendedName>
</protein>
<evidence type="ECO:0008006" key="9">
    <source>
        <dbReference type="Google" id="ProtNLM"/>
    </source>
</evidence>
<dbReference type="AlphaFoldDB" id="A0A4Q1KVD1"/>
<evidence type="ECO:0000256" key="6">
    <source>
        <dbReference type="SAM" id="Phobius"/>
    </source>
</evidence>
<gene>
    <name evidence="7" type="ORF">EQG68_05180</name>
</gene>
<dbReference type="InterPro" id="IPR050833">
    <property type="entry name" value="Poly_Biosynth_Transport"/>
</dbReference>
<feature type="transmembrane region" description="Helical" evidence="6">
    <location>
        <begin position="363"/>
        <end position="383"/>
    </location>
</feature>
<feature type="transmembrane region" description="Helical" evidence="6">
    <location>
        <begin position="331"/>
        <end position="351"/>
    </location>
</feature>
<feature type="transmembrane region" description="Helical" evidence="6">
    <location>
        <begin position="93"/>
        <end position="118"/>
    </location>
</feature>
<proteinExistence type="predicted"/>
<feature type="transmembrane region" description="Helical" evidence="6">
    <location>
        <begin position="266"/>
        <end position="284"/>
    </location>
</feature>
<dbReference type="RefSeq" id="WP_129463720.1">
    <property type="nucleotide sequence ID" value="NZ_SBKQ01000004.1"/>
</dbReference>
<keyword evidence="4 6" id="KW-1133">Transmembrane helix</keyword>
<keyword evidence="5 6" id="KW-0472">Membrane</keyword>
<dbReference type="OrthoDB" id="9815702at2"/>
<evidence type="ECO:0000256" key="5">
    <source>
        <dbReference type="ARBA" id="ARBA00023136"/>
    </source>
</evidence>
<evidence type="ECO:0000313" key="7">
    <source>
        <dbReference type="EMBL" id="RXR33620.1"/>
    </source>
</evidence>
<dbReference type="Proteomes" id="UP000289734">
    <property type="component" value="Unassembled WGS sequence"/>
</dbReference>
<name>A0A4Q1KVD1_9FLAO</name>
<organism evidence="7 8">
    <name type="scientific">Flavobacterium piscinae</name>
    <dbReference type="NCBI Taxonomy" id="2506424"/>
    <lineage>
        <taxon>Bacteria</taxon>
        <taxon>Pseudomonadati</taxon>
        <taxon>Bacteroidota</taxon>
        <taxon>Flavobacteriia</taxon>
        <taxon>Flavobacteriales</taxon>
        <taxon>Flavobacteriaceae</taxon>
        <taxon>Flavobacterium</taxon>
    </lineage>
</organism>
<feature type="transmembrane region" description="Helical" evidence="6">
    <location>
        <begin position="150"/>
        <end position="170"/>
    </location>
</feature>
<feature type="transmembrane region" description="Helical" evidence="6">
    <location>
        <begin position="176"/>
        <end position="199"/>
    </location>
</feature>
<keyword evidence="8" id="KW-1185">Reference proteome</keyword>
<evidence type="ECO:0000256" key="2">
    <source>
        <dbReference type="ARBA" id="ARBA00022475"/>
    </source>
</evidence>
<keyword evidence="3 6" id="KW-0812">Transmembrane</keyword>
<evidence type="ECO:0000256" key="1">
    <source>
        <dbReference type="ARBA" id="ARBA00004651"/>
    </source>
</evidence>
<dbReference type="EMBL" id="SBKQ01000004">
    <property type="protein sequence ID" value="RXR33620.1"/>
    <property type="molecule type" value="Genomic_DNA"/>
</dbReference>
<comment type="caution">
    <text evidence="7">The sequence shown here is derived from an EMBL/GenBank/DDBJ whole genome shotgun (WGS) entry which is preliminary data.</text>
</comment>
<feature type="transmembrane region" description="Helical" evidence="6">
    <location>
        <begin position="296"/>
        <end position="316"/>
    </location>
</feature>
<dbReference type="PANTHER" id="PTHR30250">
    <property type="entry name" value="PST FAMILY PREDICTED COLANIC ACID TRANSPORTER"/>
    <property type="match status" value="1"/>
</dbReference>
<keyword evidence="2" id="KW-1003">Cell membrane</keyword>
<evidence type="ECO:0000256" key="4">
    <source>
        <dbReference type="ARBA" id="ARBA00022989"/>
    </source>
</evidence>
<feature type="transmembrane region" description="Helical" evidence="6">
    <location>
        <begin position="16"/>
        <end position="38"/>
    </location>
</feature>
<dbReference type="GO" id="GO:0005886">
    <property type="term" value="C:plasma membrane"/>
    <property type="evidence" value="ECO:0007669"/>
    <property type="project" value="UniProtKB-SubCell"/>
</dbReference>
<feature type="transmembrane region" description="Helical" evidence="6">
    <location>
        <begin position="389"/>
        <end position="409"/>
    </location>
</feature>